<name>A0ABT2VJF1_9ALTE</name>
<evidence type="ECO:0000313" key="1">
    <source>
        <dbReference type="EMBL" id="MCU7553355.1"/>
    </source>
</evidence>
<proteinExistence type="predicted"/>
<comment type="caution">
    <text evidence="1">The sequence shown here is derived from an EMBL/GenBank/DDBJ whole genome shotgun (WGS) entry which is preliminary data.</text>
</comment>
<evidence type="ECO:0000313" key="2">
    <source>
        <dbReference type="Proteomes" id="UP001209257"/>
    </source>
</evidence>
<protein>
    <submittedName>
        <fullName evidence="1">Uncharacterized protein</fullName>
    </submittedName>
</protein>
<dbReference type="EMBL" id="JAOTJC010000004">
    <property type="protein sequence ID" value="MCU7553355.1"/>
    <property type="molecule type" value="Genomic_DNA"/>
</dbReference>
<sequence length="49" mass="5071">MISSTAVLLMALAPVAAYVAGVLIINGVRALAHRIATHQPYSRKALPSG</sequence>
<keyword evidence="2" id="KW-1185">Reference proteome</keyword>
<dbReference type="Proteomes" id="UP001209257">
    <property type="component" value="Unassembled WGS sequence"/>
</dbReference>
<accession>A0ABT2VJF1</accession>
<dbReference type="RefSeq" id="WP_262992060.1">
    <property type="nucleotide sequence ID" value="NZ_JAOTJC010000004.1"/>
</dbReference>
<gene>
    <name evidence="1" type="ORF">OCL06_01945</name>
</gene>
<organism evidence="1 2">
    <name type="scientific">Alteromonas salexigens</name>
    <dbReference type="NCBI Taxonomy" id="2982530"/>
    <lineage>
        <taxon>Bacteria</taxon>
        <taxon>Pseudomonadati</taxon>
        <taxon>Pseudomonadota</taxon>
        <taxon>Gammaproteobacteria</taxon>
        <taxon>Alteromonadales</taxon>
        <taxon>Alteromonadaceae</taxon>
        <taxon>Alteromonas/Salinimonas group</taxon>
        <taxon>Alteromonas</taxon>
    </lineage>
</organism>
<reference evidence="2" key="1">
    <citation type="submission" date="2023-07" db="EMBL/GenBank/DDBJ databases">
        <title>Study on multiphase classification of strain Alteromonas salexigens isolated from the Yellow Sea.</title>
        <authorList>
            <person name="Sun L."/>
        </authorList>
    </citation>
    <scope>NUCLEOTIDE SEQUENCE [LARGE SCALE GENOMIC DNA]</scope>
    <source>
        <strain evidence="2">ASW11-19</strain>
    </source>
</reference>